<evidence type="ECO:0000256" key="3">
    <source>
        <dbReference type="ARBA" id="ARBA00022679"/>
    </source>
</evidence>
<organism evidence="10 11">
    <name type="scientific">Streptomyces alboflavus</name>
    <dbReference type="NCBI Taxonomy" id="67267"/>
    <lineage>
        <taxon>Bacteria</taxon>
        <taxon>Bacillati</taxon>
        <taxon>Actinomycetota</taxon>
        <taxon>Actinomycetes</taxon>
        <taxon>Kitasatosporales</taxon>
        <taxon>Streptomycetaceae</taxon>
        <taxon>Streptomyces</taxon>
    </lineage>
</organism>
<keyword evidence="4 7" id="KW-0547">Nucleotide-binding</keyword>
<evidence type="ECO:0000256" key="1">
    <source>
        <dbReference type="ARBA" id="ARBA00012513"/>
    </source>
</evidence>
<dbReference type="GO" id="GO:0004674">
    <property type="term" value="F:protein serine/threonine kinase activity"/>
    <property type="evidence" value="ECO:0007669"/>
    <property type="project" value="UniProtKB-KW"/>
</dbReference>
<name>A0A1Z1WHJ6_9ACTN</name>
<evidence type="ECO:0000256" key="7">
    <source>
        <dbReference type="PROSITE-ProRule" id="PRU10141"/>
    </source>
</evidence>
<dbReference type="InterPro" id="IPR017441">
    <property type="entry name" value="Protein_kinase_ATP_BS"/>
</dbReference>
<gene>
    <name evidence="10" type="ORF">SMD44_05298</name>
</gene>
<dbReference type="STRING" id="67267.GCA_000716675_05407"/>
<proteinExistence type="predicted"/>
<dbReference type="InterPro" id="IPR008271">
    <property type="entry name" value="Ser/Thr_kinase_AS"/>
</dbReference>
<dbReference type="eggNOG" id="COG0515">
    <property type="taxonomic scope" value="Bacteria"/>
</dbReference>
<dbReference type="PROSITE" id="PS00108">
    <property type="entry name" value="PROTEIN_KINASE_ST"/>
    <property type="match status" value="1"/>
</dbReference>
<dbReference type="AlphaFoldDB" id="A0A1Z1WHJ6"/>
<keyword evidence="2" id="KW-0723">Serine/threonine-protein kinase</keyword>
<dbReference type="Proteomes" id="UP000195880">
    <property type="component" value="Chromosome"/>
</dbReference>
<feature type="binding site" evidence="7">
    <location>
        <position position="35"/>
    </location>
    <ligand>
        <name>ATP</name>
        <dbReference type="ChEBI" id="CHEBI:30616"/>
    </ligand>
</feature>
<reference evidence="10 11" key="1">
    <citation type="submission" date="2017-05" db="EMBL/GenBank/DDBJ databases">
        <title>Streptomyces alboflavus Genome sequencing and assembly.</title>
        <authorList>
            <person name="Wang Y."/>
            <person name="Du B."/>
            <person name="Ding Y."/>
            <person name="Liu H."/>
            <person name="Hou Q."/>
            <person name="Liu K."/>
            <person name="Wang C."/>
            <person name="Yao L."/>
        </authorList>
    </citation>
    <scope>NUCLEOTIDE SEQUENCE [LARGE SCALE GENOMIC DNA]</scope>
    <source>
        <strain evidence="10 11">MDJK44</strain>
    </source>
</reference>
<dbReference type="Gene3D" id="3.30.200.20">
    <property type="entry name" value="Phosphorylase Kinase, domain 1"/>
    <property type="match status" value="1"/>
</dbReference>
<dbReference type="Pfam" id="PF00069">
    <property type="entry name" value="Pkinase"/>
    <property type="match status" value="1"/>
</dbReference>
<evidence type="ECO:0000256" key="4">
    <source>
        <dbReference type="ARBA" id="ARBA00022741"/>
    </source>
</evidence>
<keyword evidence="5" id="KW-0418">Kinase</keyword>
<dbReference type="CDD" id="cd14014">
    <property type="entry name" value="STKc_PknB_like"/>
    <property type="match status" value="1"/>
</dbReference>
<feature type="compositionally biased region" description="Basic and acidic residues" evidence="8">
    <location>
        <begin position="371"/>
        <end position="380"/>
    </location>
</feature>
<dbReference type="GO" id="GO:0005524">
    <property type="term" value="F:ATP binding"/>
    <property type="evidence" value="ECO:0007669"/>
    <property type="project" value="UniProtKB-UniRule"/>
</dbReference>
<dbReference type="EMBL" id="CP021748">
    <property type="protein sequence ID" value="ARX85829.1"/>
    <property type="molecule type" value="Genomic_DNA"/>
</dbReference>
<evidence type="ECO:0000313" key="10">
    <source>
        <dbReference type="EMBL" id="ARX85829.1"/>
    </source>
</evidence>
<evidence type="ECO:0000256" key="2">
    <source>
        <dbReference type="ARBA" id="ARBA00022527"/>
    </source>
</evidence>
<dbReference type="PROSITE" id="PS00107">
    <property type="entry name" value="PROTEIN_KINASE_ATP"/>
    <property type="match status" value="1"/>
</dbReference>
<evidence type="ECO:0000259" key="9">
    <source>
        <dbReference type="PROSITE" id="PS50011"/>
    </source>
</evidence>
<dbReference type="Gene3D" id="1.10.510.10">
    <property type="entry name" value="Transferase(Phosphotransferase) domain 1"/>
    <property type="match status" value="1"/>
</dbReference>
<feature type="region of interest" description="Disordered" evidence="8">
    <location>
        <begin position="362"/>
        <end position="394"/>
    </location>
</feature>
<dbReference type="EC" id="2.7.11.1" evidence="1"/>
<protein>
    <recommendedName>
        <fullName evidence="1">non-specific serine/threonine protein kinase</fullName>
        <ecNumber evidence="1">2.7.11.1</ecNumber>
    </recommendedName>
</protein>
<feature type="domain" description="Protein kinase" evidence="9">
    <location>
        <begin position="6"/>
        <end position="262"/>
    </location>
</feature>
<dbReference type="PANTHER" id="PTHR43289:SF6">
    <property type="entry name" value="SERINE_THREONINE-PROTEIN KINASE NEKL-3"/>
    <property type="match status" value="1"/>
</dbReference>
<dbReference type="InterPro" id="IPR000719">
    <property type="entry name" value="Prot_kinase_dom"/>
</dbReference>
<dbReference type="SUPFAM" id="SSF56112">
    <property type="entry name" value="Protein kinase-like (PK-like)"/>
    <property type="match status" value="1"/>
</dbReference>
<evidence type="ECO:0000313" key="11">
    <source>
        <dbReference type="Proteomes" id="UP000195880"/>
    </source>
</evidence>
<accession>A0A1Z1WHJ6</accession>
<keyword evidence="3" id="KW-0808">Transferase</keyword>
<dbReference type="SMART" id="SM00220">
    <property type="entry name" value="S_TKc"/>
    <property type="match status" value="1"/>
</dbReference>
<dbReference type="PROSITE" id="PS50011">
    <property type="entry name" value="PROTEIN_KINASE_DOM"/>
    <property type="match status" value="1"/>
</dbReference>
<evidence type="ECO:0000256" key="5">
    <source>
        <dbReference type="ARBA" id="ARBA00022777"/>
    </source>
</evidence>
<evidence type="ECO:0000256" key="8">
    <source>
        <dbReference type="SAM" id="MobiDB-lite"/>
    </source>
</evidence>
<dbReference type="InterPro" id="IPR011009">
    <property type="entry name" value="Kinase-like_dom_sf"/>
</dbReference>
<keyword evidence="6 7" id="KW-0067">ATP-binding</keyword>
<evidence type="ECO:0000256" key="6">
    <source>
        <dbReference type="ARBA" id="ARBA00022840"/>
    </source>
</evidence>
<keyword evidence="11" id="KW-1185">Reference proteome</keyword>
<sequence length="557" mass="58036">MLGGRYRLAERIGSGGMGTVWRAVDELVGREVAVKEPRLPGDPHDAAARRAYERLRREARAAASVDHPAAVAIHDVVVDDERPWIVMELVRGESLHEVLRRGALAPAESARIGLALVGALAAAHAQGIVHRDVKPANVLLGAHGRVVLTDFGIARVQGEESLTVSGEFVGSLEFIAPERMAGHGAEPASDLWSLGVLLFAAVEGWSPFRRTTLESTLAAVLSADVPEPARAGELAPLISRLLSRDPGFRPGAGEVAAALEAVAEGRPLPEPFGTVVAQDPSGMRELSDDVGTVRLSRGGAGGAGAGGGVGPGAGPGAVADVGSGSGAGRGRAGGRRTPALVAAALVGALLVGGGVWLGTSMGSAGGGSGETRAERTKGAEGGESGARGSATPAPRWKVRPERALVAEMPVPARYKVVVREDGDDDRQRTGSRLVIYAEDENSDVTVRLTTEDGGSTPALTWARQAAETWHDSDNGARTNYTKTSHRGDDAAIADTTYDDDSMTTPVRCLQLMIITADQEFYELRVDMPKGTAQEKEGTELFKGVRARLKVGKDSVKG</sequence>
<dbReference type="KEGG" id="salf:SMD44_05298"/>
<dbReference type="PANTHER" id="PTHR43289">
    <property type="entry name" value="MITOGEN-ACTIVATED PROTEIN KINASE KINASE KINASE 20-RELATED"/>
    <property type="match status" value="1"/>
</dbReference>